<dbReference type="Proteomes" id="UP000694844">
    <property type="component" value="Chromosome 2"/>
</dbReference>
<keyword evidence="2 5" id="KW-0812">Transmembrane</keyword>
<name>A0A8B8CJY5_CRAVI</name>
<gene>
    <name evidence="8" type="primary">LOC111119880</name>
</gene>
<dbReference type="Pfam" id="PF00149">
    <property type="entry name" value="Metallophos"/>
    <property type="match status" value="1"/>
</dbReference>
<evidence type="ECO:0000256" key="1">
    <source>
        <dbReference type="ARBA" id="ARBA00004141"/>
    </source>
</evidence>
<keyword evidence="7" id="KW-1185">Reference proteome</keyword>
<dbReference type="InterPro" id="IPR033308">
    <property type="entry name" value="PGAP5/Cdc1/Ted1"/>
</dbReference>
<feature type="transmembrane region" description="Helical" evidence="5">
    <location>
        <begin position="20"/>
        <end position="38"/>
    </location>
</feature>
<feature type="transmembrane region" description="Helical" evidence="5">
    <location>
        <begin position="338"/>
        <end position="362"/>
    </location>
</feature>
<evidence type="ECO:0000313" key="8">
    <source>
        <dbReference type="RefSeq" id="XP_022316153.1"/>
    </source>
</evidence>
<protein>
    <submittedName>
        <fullName evidence="8">Metallophosphoesterase 1 homolog</fullName>
    </submittedName>
</protein>
<evidence type="ECO:0000256" key="2">
    <source>
        <dbReference type="ARBA" id="ARBA00022692"/>
    </source>
</evidence>
<feature type="domain" description="Calcineurin-like phosphoesterase" evidence="6">
    <location>
        <begin position="59"/>
        <end position="253"/>
    </location>
</feature>
<dbReference type="AlphaFoldDB" id="A0A8B8CJY5"/>
<reference evidence="8" key="1">
    <citation type="submission" date="2025-08" db="UniProtKB">
        <authorList>
            <consortium name="RefSeq"/>
        </authorList>
    </citation>
    <scope>IDENTIFICATION</scope>
    <source>
        <tissue evidence="8">Whole sample</tissue>
    </source>
</reference>
<organism evidence="7 8">
    <name type="scientific">Crassostrea virginica</name>
    <name type="common">Eastern oyster</name>
    <dbReference type="NCBI Taxonomy" id="6565"/>
    <lineage>
        <taxon>Eukaryota</taxon>
        <taxon>Metazoa</taxon>
        <taxon>Spiralia</taxon>
        <taxon>Lophotrochozoa</taxon>
        <taxon>Mollusca</taxon>
        <taxon>Bivalvia</taxon>
        <taxon>Autobranchia</taxon>
        <taxon>Pteriomorphia</taxon>
        <taxon>Ostreida</taxon>
        <taxon>Ostreoidea</taxon>
        <taxon>Ostreidae</taxon>
        <taxon>Crassostrea</taxon>
    </lineage>
</organism>
<keyword evidence="4 5" id="KW-0472">Membrane</keyword>
<accession>A0A8B8CJY5</accession>
<dbReference type="InterPro" id="IPR004843">
    <property type="entry name" value="Calcineurin-like_PHP"/>
</dbReference>
<dbReference type="Gene3D" id="3.60.21.10">
    <property type="match status" value="1"/>
</dbReference>
<dbReference type="GO" id="GO:0016020">
    <property type="term" value="C:membrane"/>
    <property type="evidence" value="ECO:0007669"/>
    <property type="project" value="UniProtKB-SubCell"/>
</dbReference>
<dbReference type="GeneID" id="111119880"/>
<evidence type="ECO:0000259" key="6">
    <source>
        <dbReference type="Pfam" id="PF00149"/>
    </source>
</evidence>
<evidence type="ECO:0000313" key="7">
    <source>
        <dbReference type="Proteomes" id="UP000694844"/>
    </source>
</evidence>
<dbReference type="InterPro" id="IPR029052">
    <property type="entry name" value="Metallo-depent_PP-like"/>
</dbReference>
<dbReference type="PANTHER" id="PTHR13315">
    <property type="entry name" value="METALLO PHOSPHOESTERASE RELATED"/>
    <property type="match status" value="1"/>
</dbReference>
<dbReference type="GO" id="GO:0005783">
    <property type="term" value="C:endoplasmic reticulum"/>
    <property type="evidence" value="ECO:0007669"/>
    <property type="project" value="TreeGrafter"/>
</dbReference>
<evidence type="ECO:0000256" key="4">
    <source>
        <dbReference type="ARBA" id="ARBA00023136"/>
    </source>
</evidence>
<evidence type="ECO:0000256" key="3">
    <source>
        <dbReference type="ARBA" id="ARBA00022989"/>
    </source>
</evidence>
<comment type="subcellular location">
    <subcellularLocation>
        <location evidence="1">Membrane</location>
        <topology evidence="1">Multi-pass membrane protein</topology>
    </subcellularLocation>
</comment>
<keyword evidence="3 5" id="KW-1133">Transmembrane helix</keyword>
<evidence type="ECO:0000256" key="5">
    <source>
        <dbReference type="SAM" id="Phobius"/>
    </source>
</evidence>
<dbReference type="PANTHER" id="PTHR13315:SF4">
    <property type="entry name" value="METALLOPHOSPHOESTERASE, ISOFORM E"/>
    <property type="match status" value="1"/>
</dbReference>
<dbReference type="KEGG" id="cvn:111119880"/>
<proteinExistence type="predicted"/>
<dbReference type="RefSeq" id="XP_022316153.1">
    <property type="nucleotide sequence ID" value="XM_022460445.1"/>
</dbReference>
<sequence length="373" mass="43723">MPSNPKCFLCGKQWTPFQFSLVTLIVLVLFNEYFIYVFQTMRWPDIPDVNREDGSSVVILLVADPQIQGYQFESALLGPYSRWDADNYLRKTFSFAAAHTKPDLVIFLGDLMDEGSQATHDEYRDTYYRFLNIFSHSPSAKRIYIPGDNDIGGEFRDYRTPQKVDRFEKHFEQVDGIVRHEFIDFIKMDVRIQNTMYHNKEQLFKQYRKSMTSPVRVVLNHESLLPVQFKAPFYPLLSTVNSQLIFSAHWHKPVAYICDDCMRHDDFSWSVHQRDLTHMHGFMFENISRSTECLTEIMVPTCSYRMGERNMGYGVAVLDKNGGLHYGILWNPNRYRVLYSYLVVGIFLIFINFICFCCPGLVKCCCGRSRRFS</sequence>
<dbReference type="OrthoDB" id="5977743at2759"/>
<dbReference type="SUPFAM" id="SSF56300">
    <property type="entry name" value="Metallo-dependent phosphatases"/>
    <property type="match status" value="1"/>
</dbReference>
<dbReference type="GO" id="GO:0016787">
    <property type="term" value="F:hydrolase activity"/>
    <property type="evidence" value="ECO:0007669"/>
    <property type="project" value="InterPro"/>
</dbReference>
<dbReference type="GO" id="GO:0006506">
    <property type="term" value="P:GPI anchor biosynthetic process"/>
    <property type="evidence" value="ECO:0007669"/>
    <property type="project" value="InterPro"/>
</dbReference>